<name>A0A256IYS6_HALEZ</name>
<protein>
    <submittedName>
        <fullName evidence="1">Uncharacterized protein</fullName>
    </submittedName>
</protein>
<reference evidence="1 2" key="1">
    <citation type="journal article" date="2014" name="Front. Microbiol.">
        <title>Population and genomic analysis of the genus Halorubrum.</title>
        <authorList>
            <person name="Fullmer M.S."/>
            <person name="Soucy S.M."/>
            <person name="Swithers K.S."/>
            <person name="Makkay A.M."/>
            <person name="Wheeler R."/>
            <person name="Ventosa A."/>
            <person name="Gogarten J.P."/>
            <person name="Papke R.T."/>
        </authorList>
    </citation>
    <scope>NUCLEOTIDE SEQUENCE [LARGE SCALE GENOMIC DNA]</scope>
    <source>
        <strain evidence="1 2">Ga36</strain>
    </source>
</reference>
<organism evidence="1 2">
    <name type="scientific">Halorubrum ezzemoulense</name>
    <name type="common">Halorubrum chaoviator</name>
    <dbReference type="NCBI Taxonomy" id="337243"/>
    <lineage>
        <taxon>Archaea</taxon>
        <taxon>Methanobacteriati</taxon>
        <taxon>Methanobacteriota</taxon>
        <taxon>Stenosarchaea group</taxon>
        <taxon>Halobacteria</taxon>
        <taxon>Halobacteriales</taxon>
        <taxon>Haloferacaceae</taxon>
        <taxon>Halorubrum</taxon>
    </lineage>
</organism>
<dbReference type="AlphaFoldDB" id="A0A256IYS6"/>
<accession>A0A256IYS6</accession>
<comment type="caution">
    <text evidence="1">The sequence shown here is derived from an EMBL/GenBank/DDBJ whole genome shotgun (WGS) entry which is preliminary data.</text>
</comment>
<proteinExistence type="predicted"/>
<dbReference type="Proteomes" id="UP000215731">
    <property type="component" value="Unassembled WGS sequence"/>
</dbReference>
<dbReference type="EMBL" id="NHOZ01000115">
    <property type="protein sequence ID" value="OYR61719.1"/>
    <property type="molecule type" value="Genomic_DNA"/>
</dbReference>
<gene>
    <name evidence="1" type="ORF">DJ80_11950</name>
</gene>
<evidence type="ECO:0000313" key="1">
    <source>
        <dbReference type="EMBL" id="OYR61719.1"/>
    </source>
</evidence>
<sequence>MSQSAGWGELLVGAYHQRLNGCEVVSYNNRSAEPGDQMETDVLAIDTHQEGKGQRIYICEVVTHLGGGLYSGTPDDRDGWWMEYSNTSSYHHSLETLWRKFLDGHRYASRTFPDAEYSYQFWAPVVTGGQNRGYLIQGLERLEEEFESKTGEDFGLVINDEYTARIEELQEIARGDTSNYGSPAFRFIQILENLE</sequence>
<dbReference type="RefSeq" id="WP_094553357.1">
    <property type="nucleotide sequence ID" value="NZ_NHOZ01000115.1"/>
</dbReference>
<evidence type="ECO:0000313" key="2">
    <source>
        <dbReference type="Proteomes" id="UP000215731"/>
    </source>
</evidence>